<dbReference type="Gene3D" id="3.40.50.720">
    <property type="entry name" value="NAD(P)-binding Rossmann-like Domain"/>
    <property type="match status" value="1"/>
</dbReference>
<proteinExistence type="predicted"/>
<gene>
    <name evidence="1" type="ORF">E4665_07805</name>
</gene>
<dbReference type="RefSeq" id="WP_135348236.1">
    <property type="nucleotide sequence ID" value="NZ_SRJD01000007.1"/>
</dbReference>
<protein>
    <submittedName>
        <fullName evidence="1">Uncharacterized protein</fullName>
    </submittedName>
</protein>
<dbReference type="EMBL" id="SRJD01000007">
    <property type="protein sequence ID" value="TGA98425.1"/>
    <property type="molecule type" value="Genomic_DNA"/>
</dbReference>
<sequence length="149" mass="16864">MTSQSSCAKNFYSLILFQIKLINNYSEDIQSAWTDPRDIAQTVLKAFKVVPTQNQVCYVLSQWLTGTELVAQLRVALNLPDLHWVTITDEAMQTSLEKIGMSKTMASEMMQMRAAQRDSKFYADLRAHEPEHGTVRLTDIVPALRKALG</sequence>
<evidence type="ECO:0000313" key="1">
    <source>
        <dbReference type="EMBL" id="TGA98425.1"/>
    </source>
</evidence>
<dbReference type="Gene3D" id="3.90.25.10">
    <property type="entry name" value="UDP-galactose 4-epimerase, domain 1"/>
    <property type="match status" value="1"/>
</dbReference>
<dbReference type="OrthoDB" id="339107at2"/>
<evidence type="ECO:0000313" key="2">
    <source>
        <dbReference type="Proteomes" id="UP000298347"/>
    </source>
</evidence>
<comment type="caution">
    <text evidence="1">The sequence shown here is derived from an EMBL/GenBank/DDBJ whole genome shotgun (WGS) entry which is preliminary data.</text>
</comment>
<accession>A0A4Z0GMV2</accession>
<organism evidence="1 2">
    <name type="scientific">Sporolactobacillus shoreae</name>
    <dbReference type="NCBI Taxonomy" id="1465501"/>
    <lineage>
        <taxon>Bacteria</taxon>
        <taxon>Bacillati</taxon>
        <taxon>Bacillota</taxon>
        <taxon>Bacilli</taxon>
        <taxon>Bacillales</taxon>
        <taxon>Sporolactobacillaceae</taxon>
        <taxon>Sporolactobacillus</taxon>
    </lineage>
</organism>
<reference evidence="1 2" key="1">
    <citation type="journal article" date="2015" name="Int. J. Syst. Evol. Microbiol.">
        <title>Sporolactobacillus shoreae sp. nov. and Sporolactobacillus spathodeae sp. nov., two spore-forming lactic acid bacteria isolated from tree barks in Thailand.</title>
        <authorList>
            <person name="Thamacharoensuk T."/>
            <person name="Kitahara M."/>
            <person name="Ohkuma M."/>
            <person name="Thongchul N."/>
            <person name="Tanasupawat S."/>
        </authorList>
    </citation>
    <scope>NUCLEOTIDE SEQUENCE [LARGE SCALE GENOMIC DNA]</scope>
    <source>
        <strain evidence="1 2">BK92</strain>
    </source>
</reference>
<dbReference type="AlphaFoldDB" id="A0A4Z0GMV2"/>
<dbReference type="Proteomes" id="UP000298347">
    <property type="component" value="Unassembled WGS sequence"/>
</dbReference>
<keyword evidence="2" id="KW-1185">Reference proteome</keyword>
<name>A0A4Z0GMV2_9BACL</name>